<evidence type="ECO:0000313" key="2">
    <source>
        <dbReference type="Proteomes" id="UP001652625"/>
    </source>
</evidence>
<proteinExistence type="predicted"/>
<keyword evidence="1" id="KW-0732">Signal</keyword>
<sequence length="256" mass="29588">MKASHASLIYFTLSLWILSKKLKMLRKVCKTLSARTHNSTISQRKIVEACKDVLPNKIKIHKIIYPCKTRWNSGFMCMDSILHFWSEMIACSNLKTDDFLRALIPSTDQFEVIDKIVPILQLFNEFTEIVLSEKSQTSHNVIPGLFDIQEKIKKLIRPNDKLTADFFSRLLSNLNYQFPDCGLRRKINALTHLLDPKFRGLLLTRFGKDDATLRDLKESFIGKYASSLNETKMPSKELSHKQDLSPTEQLLFEMMG</sequence>
<dbReference type="SUPFAM" id="SSF53098">
    <property type="entry name" value="Ribonuclease H-like"/>
    <property type="match status" value="1"/>
</dbReference>
<feature type="chain" id="PRO_5046730759" evidence="1">
    <location>
        <begin position="20"/>
        <end position="256"/>
    </location>
</feature>
<protein>
    <submittedName>
        <fullName evidence="3">Uncharacterized protein LOC136090801</fullName>
    </submittedName>
</protein>
<dbReference type="InterPro" id="IPR012337">
    <property type="entry name" value="RNaseH-like_sf"/>
</dbReference>
<evidence type="ECO:0000256" key="1">
    <source>
        <dbReference type="SAM" id="SignalP"/>
    </source>
</evidence>
<keyword evidence="2" id="KW-1185">Reference proteome</keyword>
<dbReference type="GeneID" id="136090801"/>
<reference evidence="3" key="1">
    <citation type="submission" date="2025-08" db="UniProtKB">
        <authorList>
            <consortium name="RefSeq"/>
        </authorList>
    </citation>
    <scope>IDENTIFICATION</scope>
</reference>
<evidence type="ECO:0000313" key="3">
    <source>
        <dbReference type="RefSeq" id="XP_065673845.1"/>
    </source>
</evidence>
<dbReference type="Proteomes" id="UP001652625">
    <property type="component" value="Chromosome 14"/>
</dbReference>
<dbReference type="RefSeq" id="XP_065673845.1">
    <property type="nucleotide sequence ID" value="XM_065817773.1"/>
</dbReference>
<feature type="signal peptide" evidence="1">
    <location>
        <begin position="1"/>
        <end position="19"/>
    </location>
</feature>
<organism evidence="2 3">
    <name type="scientific">Hydra vulgaris</name>
    <name type="common">Hydra</name>
    <name type="synonym">Hydra attenuata</name>
    <dbReference type="NCBI Taxonomy" id="6087"/>
    <lineage>
        <taxon>Eukaryota</taxon>
        <taxon>Metazoa</taxon>
        <taxon>Cnidaria</taxon>
        <taxon>Hydrozoa</taxon>
        <taxon>Hydroidolina</taxon>
        <taxon>Anthoathecata</taxon>
        <taxon>Aplanulata</taxon>
        <taxon>Hydridae</taxon>
        <taxon>Hydra</taxon>
    </lineage>
</organism>
<name>A0ABM4DH93_HYDVU</name>
<gene>
    <name evidence="3" type="primary">LOC136090801</name>
</gene>
<accession>A0ABM4DH93</accession>